<evidence type="ECO:0000256" key="6">
    <source>
        <dbReference type="PIRSR" id="PIRSR004846-1"/>
    </source>
</evidence>
<evidence type="ECO:0000313" key="8">
    <source>
        <dbReference type="EMBL" id="RIJ27597.1"/>
    </source>
</evidence>
<evidence type="ECO:0000256" key="1">
    <source>
        <dbReference type="ARBA" id="ARBA00009175"/>
    </source>
</evidence>
<feature type="binding site" evidence="6">
    <location>
        <position position="66"/>
    </location>
    <ligand>
        <name>molybdate</name>
        <dbReference type="ChEBI" id="CHEBI:36264"/>
    </ligand>
</feature>
<dbReference type="GO" id="GO:0030973">
    <property type="term" value="F:molybdate ion binding"/>
    <property type="evidence" value="ECO:0007669"/>
    <property type="project" value="InterPro"/>
</dbReference>
<dbReference type="OrthoDB" id="9785015at2"/>
<protein>
    <submittedName>
        <fullName evidence="8">Molybdate ABC transporter substrate-binding protein</fullName>
    </submittedName>
</protein>
<keyword evidence="2 6" id="KW-0500">Molybdenum</keyword>
<dbReference type="PIRSF" id="PIRSF004846">
    <property type="entry name" value="ModA"/>
    <property type="match status" value="1"/>
</dbReference>
<keyword evidence="4 7" id="KW-0732">Signal</keyword>
<dbReference type="PANTHER" id="PTHR30632">
    <property type="entry name" value="MOLYBDATE-BINDING PERIPLASMIC PROTEIN"/>
    <property type="match status" value="1"/>
</dbReference>
<dbReference type="NCBIfam" id="TIGR01256">
    <property type="entry name" value="modA"/>
    <property type="match status" value="1"/>
</dbReference>
<dbReference type="PROSITE" id="PS51257">
    <property type="entry name" value="PROKAR_LIPOPROTEIN"/>
    <property type="match status" value="1"/>
</dbReference>
<feature type="signal peptide" evidence="7">
    <location>
        <begin position="1"/>
        <end position="27"/>
    </location>
</feature>
<gene>
    <name evidence="8" type="primary">modA</name>
    <name evidence="8" type="ORF">D1222_14485</name>
</gene>
<name>A0A399RC38_9PROT</name>
<dbReference type="GO" id="GO:0015689">
    <property type="term" value="P:molybdate ion transport"/>
    <property type="evidence" value="ECO:0007669"/>
    <property type="project" value="InterPro"/>
</dbReference>
<proteinExistence type="inferred from homology"/>
<dbReference type="Pfam" id="PF13531">
    <property type="entry name" value="SBP_bac_11"/>
    <property type="match status" value="1"/>
</dbReference>
<evidence type="ECO:0000256" key="4">
    <source>
        <dbReference type="ARBA" id="ARBA00022729"/>
    </source>
</evidence>
<organism evidence="8 9">
    <name type="scientific">Henriciella algicola</name>
    <dbReference type="NCBI Taxonomy" id="1608422"/>
    <lineage>
        <taxon>Bacteria</taxon>
        <taxon>Pseudomonadati</taxon>
        <taxon>Pseudomonadota</taxon>
        <taxon>Alphaproteobacteria</taxon>
        <taxon>Hyphomonadales</taxon>
        <taxon>Hyphomonadaceae</taxon>
        <taxon>Henriciella</taxon>
    </lineage>
</organism>
<dbReference type="InterPro" id="IPR050682">
    <property type="entry name" value="ModA/WtpA"/>
</dbReference>
<evidence type="ECO:0000256" key="2">
    <source>
        <dbReference type="ARBA" id="ARBA00022505"/>
    </source>
</evidence>
<feature type="chain" id="PRO_5017257141" evidence="7">
    <location>
        <begin position="28"/>
        <end position="259"/>
    </location>
</feature>
<reference evidence="8 9" key="1">
    <citation type="submission" date="2018-08" db="EMBL/GenBank/DDBJ databases">
        <title>Henriciella mobilis sp. nov., isolated from seawater.</title>
        <authorList>
            <person name="Cheng H."/>
            <person name="Wu Y.-H."/>
            <person name="Xu X.-W."/>
            <person name="Guo L.-L."/>
        </authorList>
    </citation>
    <scope>NUCLEOTIDE SEQUENCE [LARGE SCALE GENOMIC DNA]</scope>
    <source>
        <strain evidence="8 9">CCUG67844</strain>
    </source>
</reference>
<dbReference type="EMBL" id="QWGA01000008">
    <property type="protein sequence ID" value="RIJ27597.1"/>
    <property type="molecule type" value="Genomic_DNA"/>
</dbReference>
<comment type="caution">
    <text evidence="8">The sequence shown here is derived from an EMBL/GenBank/DDBJ whole genome shotgun (WGS) entry which is preliminary data.</text>
</comment>
<evidence type="ECO:0000256" key="3">
    <source>
        <dbReference type="ARBA" id="ARBA00022723"/>
    </source>
</evidence>
<comment type="similarity">
    <text evidence="1">Belongs to the bacterial solute-binding protein ModA family.</text>
</comment>
<keyword evidence="3 6" id="KW-0479">Metal-binding</keyword>
<dbReference type="InterPro" id="IPR044084">
    <property type="entry name" value="AvModA-like_subst-bd"/>
</dbReference>
<dbReference type="FunFam" id="3.40.190.10:FF:000035">
    <property type="entry name" value="Molybdate ABC transporter substrate-binding protein"/>
    <property type="match status" value="1"/>
</dbReference>
<dbReference type="Gene3D" id="3.40.190.10">
    <property type="entry name" value="Periplasmic binding protein-like II"/>
    <property type="match status" value="2"/>
</dbReference>
<evidence type="ECO:0000313" key="9">
    <source>
        <dbReference type="Proteomes" id="UP000265845"/>
    </source>
</evidence>
<comment type="subunit">
    <text evidence="5">The complex is composed of two ATP-binding proteins (ModC), two transmembrane proteins (ModB) and a solute-binding protein (ModA).</text>
</comment>
<dbReference type="InterPro" id="IPR005950">
    <property type="entry name" value="ModA"/>
</dbReference>
<keyword evidence="9" id="KW-1185">Reference proteome</keyword>
<dbReference type="Proteomes" id="UP000265845">
    <property type="component" value="Unassembled WGS sequence"/>
</dbReference>
<dbReference type="SUPFAM" id="SSF53850">
    <property type="entry name" value="Periplasmic binding protein-like II"/>
    <property type="match status" value="1"/>
</dbReference>
<evidence type="ECO:0000256" key="5">
    <source>
        <dbReference type="ARBA" id="ARBA00062515"/>
    </source>
</evidence>
<accession>A0A399RC38</accession>
<dbReference type="GO" id="GO:1901359">
    <property type="term" value="F:tungstate binding"/>
    <property type="evidence" value="ECO:0007669"/>
    <property type="project" value="UniProtKB-ARBA"/>
</dbReference>
<dbReference type="GO" id="GO:0046872">
    <property type="term" value="F:metal ion binding"/>
    <property type="evidence" value="ECO:0007669"/>
    <property type="project" value="UniProtKB-KW"/>
</dbReference>
<dbReference type="PANTHER" id="PTHR30632:SF14">
    <property type="entry name" value="TUNGSTATE_MOLYBDATE_CHROMATE-BINDING PROTEIN MODA"/>
    <property type="match status" value="1"/>
</dbReference>
<feature type="binding site" evidence="6">
    <location>
        <position position="175"/>
    </location>
    <ligand>
        <name>molybdate</name>
        <dbReference type="ChEBI" id="CHEBI:36264"/>
    </ligand>
</feature>
<dbReference type="CDD" id="cd13539">
    <property type="entry name" value="PBP2_AvModA"/>
    <property type="match status" value="1"/>
</dbReference>
<sequence>MSRLLWIRRAGMAFALPLALIAGCGQAHQGDVMVAVATNFLDTAKVLEAEFEAETGLEVILSSGSTGQLYSQIENGAPFDIFLAADTDRPRRLVDAGNGVEGTQFTYATGRLILWMPASQTPDFDGENELRDGSYRALALANPALAPYGAAAEETLVSLDLANALSDRIVYGQNIGQVYALVASGNAELGFVAASQLVKGEAGEKGGVWSVPGDLHAPIRQDVVLMQRAAGNEAALQFIAFLRSDRALSIMRDYGYEER</sequence>
<evidence type="ECO:0000256" key="7">
    <source>
        <dbReference type="SAM" id="SignalP"/>
    </source>
</evidence>
<dbReference type="AlphaFoldDB" id="A0A399RC38"/>
<dbReference type="RefSeq" id="WP_119454974.1">
    <property type="nucleotide sequence ID" value="NZ_QWGA01000008.1"/>
</dbReference>